<evidence type="ECO:0000313" key="3">
    <source>
        <dbReference type="EMBL" id="UGX91952.1"/>
    </source>
</evidence>
<dbReference type="EMBL" id="CP088280">
    <property type="protein sequence ID" value="UGX91952.1"/>
    <property type="molecule type" value="Genomic_DNA"/>
</dbReference>
<dbReference type="InterPro" id="IPR006311">
    <property type="entry name" value="TAT_signal"/>
</dbReference>
<sequence>MAKLDVRRLVLAAALTATAAFAFFAFNARPAAAQAACESECGGPTPSPSPTYSPSPSPTPTPIPSPSPSPYPSSSPSPYPPPPPSGPTGADSSGNSIGGLANQRFNQMITNRVLGTVLLGVNEQVNCSDCISAFGSAGSFSAGIHGRKELTNNLSLLAGIAYTQYSEGGYNITSAPIGAFALRYDFTDWGSSRPFFDVGTILTPWEKARYTRNYNTSLGPVSVTGSTNASNYAVYGRAGWMSRVSPRDEFAASIEVWQLWQRVSGYSDSAVAFNPFDASIATGTDRTSLVKIGGQWTHLFGSNIETNINGGWVQSFASHGGIVATVTGDGLVVPTMGNQGWFEYGGRLGFRVQKGWIVDLFANGTLGPQPVGNTIHGGVGLRINYRAGPGCLDSAPLDLSGFLPGYAERGALRFCRCVGRA</sequence>
<feature type="compositionally biased region" description="Pro residues" evidence="1">
    <location>
        <begin position="45"/>
        <end position="86"/>
    </location>
</feature>
<name>A0A9X9YLZ7_9BRAD</name>
<proteinExistence type="predicted"/>
<accession>A0A9X9YLZ7</accession>
<evidence type="ECO:0000313" key="4">
    <source>
        <dbReference type="Proteomes" id="UP000564836"/>
    </source>
</evidence>
<feature type="chain" id="PRO_5040774183" description="Autotransporter domain-containing protein" evidence="2">
    <location>
        <begin position="23"/>
        <end position="421"/>
    </location>
</feature>
<dbReference type="Proteomes" id="UP000564836">
    <property type="component" value="Chromosome"/>
</dbReference>
<dbReference type="RefSeq" id="WP_224516978.1">
    <property type="nucleotide sequence ID" value="NZ_CP088280.1"/>
</dbReference>
<dbReference type="PROSITE" id="PS51318">
    <property type="entry name" value="TAT"/>
    <property type="match status" value="1"/>
</dbReference>
<organism evidence="3 4">
    <name type="scientific">Bradyrhizobium barranii subsp. barranii</name>
    <dbReference type="NCBI Taxonomy" id="2823807"/>
    <lineage>
        <taxon>Bacteria</taxon>
        <taxon>Pseudomonadati</taxon>
        <taxon>Pseudomonadota</taxon>
        <taxon>Alphaproteobacteria</taxon>
        <taxon>Hyphomicrobiales</taxon>
        <taxon>Nitrobacteraceae</taxon>
        <taxon>Bradyrhizobium</taxon>
        <taxon>Bradyrhizobium barranii</taxon>
    </lineage>
</organism>
<feature type="region of interest" description="Disordered" evidence="1">
    <location>
        <begin position="37"/>
        <end position="97"/>
    </location>
</feature>
<reference evidence="3 4" key="2">
    <citation type="journal article" date="2022" name="Int. J. Syst. Evol. Microbiol.">
        <title>Strains of Bradyrhizobium barranii sp. nov. associated with legumes native to Canada are symbionts of soybeans and belong to different subspecies (subsp. barranii subsp. nov. and subsp. apii subsp. nov.) and symbiovars (sv. glycinearum and sv. septentrionale).</title>
        <authorList>
            <person name="Bromfield E.S.P."/>
            <person name="Cloutier S."/>
            <person name="Wasai-Hara S."/>
            <person name="Minamisawa K."/>
        </authorList>
    </citation>
    <scope>NUCLEOTIDE SEQUENCE [LARGE SCALE GENOMIC DNA]</scope>
    <source>
        <strain evidence="3 4">323S2</strain>
    </source>
</reference>
<evidence type="ECO:0008006" key="5">
    <source>
        <dbReference type="Google" id="ProtNLM"/>
    </source>
</evidence>
<feature type="signal peptide" evidence="2">
    <location>
        <begin position="1"/>
        <end position="22"/>
    </location>
</feature>
<gene>
    <name evidence="3" type="ORF">G6321_00040450</name>
</gene>
<dbReference type="InterPro" id="IPR036709">
    <property type="entry name" value="Autotransporte_beta_dom_sf"/>
</dbReference>
<protein>
    <recommendedName>
        <fullName evidence="5">Autotransporter domain-containing protein</fullName>
    </recommendedName>
</protein>
<dbReference type="SUPFAM" id="SSF103515">
    <property type="entry name" value="Autotransporter"/>
    <property type="match status" value="1"/>
</dbReference>
<evidence type="ECO:0000256" key="1">
    <source>
        <dbReference type="SAM" id="MobiDB-lite"/>
    </source>
</evidence>
<reference evidence="3 4" key="1">
    <citation type="journal article" date="2017" name="Syst. Appl. Microbiol.">
        <title>Soybeans inoculated with root zone soils of Canadian native legumes harbour diverse and novel Bradyrhizobium spp. that possess agricultural potential.</title>
        <authorList>
            <person name="Bromfield E.S.P."/>
            <person name="Cloutier S."/>
            <person name="Tambong J.T."/>
            <person name="Tran Thi T.V."/>
        </authorList>
    </citation>
    <scope>NUCLEOTIDE SEQUENCE [LARGE SCALE GENOMIC DNA]</scope>
    <source>
        <strain evidence="3 4">323S2</strain>
    </source>
</reference>
<evidence type="ECO:0000256" key="2">
    <source>
        <dbReference type="SAM" id="SignalP"/>
    </source>
</evidence>
<dbReference type="AlphaFoldDB" id="A0A9X9YLZ7"/>
<keyword evidence="2" id="KW-0732">Signal</keyword>